<evidence type="ECO:0000313" key="2">
    <source>
        <dbReference type="Proteomes" id="UP001212997"/>
    </source>
</evidence>
<gene>
    <name evidence="1" type="ORF">NLI96_g8763</name>
</gene>
<reference evidence="1" key="1">
    <citation type="submission" date="2022-07" db="EMBL/GenBank/DDBJ databases">
        <title>Genome Sequence of Physisporinus lineatus.</title>
        <authorList>
            <person name="Buettner E."/>
        </authorList>
    </citation>
    <scope>NUCLEOTIDE SEQUENCE</scope>
    <source>
        <strain evidence="1">VT162</strain>
    </source>
</reference>
<name>A0AAD5YBQ2_9APHY</name>
<sequence>MPKKRASDFSEDWSKSGATSWPANTVFHGGGPMTTGTVAVLLTGQAYGNPGGKCARKKDSAFEMNNGGNFQTPSPASGRELRGMADPILSVSFTGPISVHQVKAKIPSRIRHNQARFHYPTSFNSYPLGSTTSSDTPIAKYLYLAPLIQALASASLSGSLGSMRYPVPILVSSSDELSTRSFDSPVHIFILHLFTLFEARALIVAIPRILEV</sequence>
<organism evidence="1 2">
    <name type="scientific">Meripilus lineatus</name>
    <dbReference type="NCBI Taxonomy" id="2056292"/>
    <lineage>
        <taxon>Eukaryota</taxon>
        <taxon>Fungi</taxon>
        <taxon>Dikarya</taxon>
        <taxon>Basidiomycota</taxon>
        <taxon>Agaricomycotina</taxon>
        <taxon>Agaricomycetes</taxon>
        <taxon>Polyporales</taxon>
        <taxon>Meripilaceae</taxon>
        <taxon>Meripilus</taxon>
    </lineage>
</organism>
<accession>A0AAD5YBQ2</accession>
<keyword evidence="2" id="KW-1185">Reference proteome</keyword>
<proteinExistence type="predicted"/>
<protein>
    <submittedName>
        <fullName evidence="1">Uncharacterized protein</fullName>
    </submittedName>
</protein>
<comment type="caution">
    <text evidence="1">The sequence shown here is derived from an EMBL/GenBank/DDBJ whole genome shotgun (WGS) entry which is preliminary data.</text>
</comment>
<dbReference type="EMBL" id="JANAWD010000411">
    <property type="protein sequence ID" value="KAJ3479861.1"/>
    <property type="molecule type" value="Genomic_DNA"/>
</dbReference>
<evidence type="ECO:0000313" key="1">
    <source>
        <dbReference type="EMBL" id="KAJ3479861.1"/>
    </source>
</evidence>
<dbReference type="Proteomes" id="UP001212997">
    <property type="component" value="Unassembled WGS sequence"/>
</dbReference>
<dbReference type="AlphaFoldDB" id="A0AAD5YBQ2"/>